<protein>
    <submittedName>
        <fullName evidence="1">Uncharacterized protein</fullName>
    </submittedName>
</protein>
<accession>C4GJE3</accession>
<evidence type="ECO:0000313" key="1">
    <source>
        <dbReference type="EMBL" id="EEP67915.1"/>
    </source>
</evidence>
<comment type="caution">
    <text evidence="1">The sequence shown here is derived from an EMBL/GenBank/DDBJ whole genome shotgun (WGS) entry which is preliminary data.</text>
</comment>
<gene>
    <name evidence="1" type="ORF">GCWU000324_02166</name>
</gene>
<dbReference type="AlphaFoldDB" id="C4GJE3"/>
<dbReference type="Proteomes" id="UP000003009">
    <property type="component" value="Unassembled WGS sequence"/>
</dbReference>
<organism evidence="1 2">
    <name type="scientific">Kingella oralis ATCC 51147</name>
    <dbReference type="NCBI Taxonomy" id="629741"/>
    <lineage>
        <taxon>Bacteria</taxon>
        <taxon>Pseudomonadati</taxon>
        <taxon>Pseudomonadota</taxon>
        <taxon>Betaproteobacteria</taxon>
        <taxon>Neisseriales</taxon>
        <taxon>Neisseriaceae</taxon>
        <taxon>Kingella</taxon>
    </lineage>
</organism>
<proteinExistence type="predicted"/>
<reference evidence="1" key="1">
    <citation type="submission" date="2009-04" db="EMBL/GenBank/DDBJ databases">
        <authorList>
            <person name="Weinstock G."/>
            <person name="Sodergren E."/>
            <person name="Clifton S."/>
            <person name="Fulton L."/>
            <person name="Fulton B."/>
            <person name="Courtney L."/>
            <person name="Fronick C."/>
            <person name="Harrison M."/>
            <person name="Strong C."/>
            <person name="Farmer C."/>
            <person name="Delahaunty K."/>
            <person name="Markovic C."/>
            <person name="Hall O."/>
            <person name="Minx P."/>
            <person name="Tomlinson C."/>
            <person name="Mitreva M."/>
            <person name="Nelson J."/>
            <person name="Hou S."/>
            <person name="Wollam A."/>
            <person name="Pepin K.H."/>
            <person name="Johnson M."/>
            <person name="Bhonagiri V."/>
            <person name="Nash W.E."/>
            <person name="Warren W."/>
            <person name="Chinwalla A."/>
            <person name="Mardis E.R."/>
            <person name="Wilson R.K."/>
        </authorList>
    </citation>
    <scope>NUCLEOTIDE SEQUENCE [LARGE SCALE GENOMIC DNA]</scope>
    <source>
        <strain evidence="1">ATCC 51147</strain>
    </source>
</reference>
<dbReference type="HOGENOM" id="CLU_2806743_0_0_4"/>
<dbReference type="EMBL" id="ACJW02000003">
    <property type="protein sequence ID" value="EEP67915.1"/>
    <property type="molecule type" value="Genomic_DNA"/>
</dbReference>
<keyword evidence="2" id="KW-1185">Reference proteome</keyword>
<dbReference type="STRING" id="629741.GCWU000324_02166"/>
<evidence type="ECO:0000313" key="2">
    <source>
        <dbReference type="Proteomes" id="UP000003009"/>
    </source>
</evidence>
<name>C4GJE3_9NEIS</name>
<sequence length="67" mass="7635">MKTKPKTIAKGSLKTAFGDFFARPFSGCRISLVKIPDETRRQREMRHRQPEIHCPPCPTSFQAAQTC</sequence>